<comment type="similarity">
    <text evidence="15">Belongs to the helicase family. UvrD subfamily.</text>
</comment>
<reference evidence="21" key="1">
    <citation type="journal article" date="2019" name="Int. J. Syst. Evol. Microbiol.">
        <title>The Global Catalogue of Microorganisms (GCM) 10K type strain sequencing project: providing services to taxonomists for standard genome sequencing and annotation.</title>
        <authorList>
            <consortium name="The Broad Institute Genomics Platform"/>
            <consortium name="The Broad Institute Genome Sequencing Center for Infectious Disease"/>
            <person name="Wu L."/>
            <person name="Ma J."/>
        </authorList>
    </citation>
    <scope>NUCLEOTIDE SEQUENCE [LARGE SCALE GENOMIC DNA]</scope>
    <source>
        <strain evidence="21">KACC 12597</strain>
    </source>
</reference>
<evidence type="ECO:0000256" key="2">
    <source>
        <dbReference type="ARBA" id="ARBA00022723"/>
    </source>
</evidence>
<keyword evidence="7 15" id="KW-0269">Exonuclease</keyword>
<feature type="binding site" evidence="15">
    <location>
        <position position="1052"/>
    </location>
    <ligand>
        <name>Mg(2+)</name>
        <dbReference type="ChEBI" id="CHEBI:18420"/>
    </ligand>
</feature>
<dbReference type="Gene3D" id="1.10.486.10">
    <property type="entry name" value="PCRA, domain 4"/>
    <property type="match status" value="1"/>
</dbReference>
<evidence type="ECO:0000256" key="14">
    <source>
        <dbReference type="ARBA" id="ARBA00048988"/>
    </source>
</evidence>
<accession>A0ABW4YC90</accession>
<evidence type="ECO:0000256" key="7">
    <source>
        <dbReference type="ARBA" id="ARBA00022839"/>
    </source>
</evidence>
<evidence type="ECO:0000259" key="19">
    <source>
        <dbReference type="PROSITE" id="PS51217"/>
    </source>
</evidence>
<comment type="miscellaneous">
    <text evidence="15">In the RecBCD complex, RecB has a slow 3'-5' helicase, an exonuclease activity and loads RecA onto ssDNA, RecD has a fast 5'-3' helicase activity, while RecC stimulates the ATPase and processivity of the RecB helicase and contributes to recognition of the Chi site.</text>
</comment>
<comment type="cofactor">
    <cofactor evidence="15">
        <name>Mg(2+)</name>
        <dbReference type="ChEBI" id="CHEBI:18420"/>
    </cofactor>
    <text evidence="15">Binds 1 Mg(2+) ion per subunit.</text>
</comment>
<dbReference type="InterPro" id="IPR004586">
    <property type="entry name" value="RecB"/>
</dbReference>
<protein>
    <recommendedName>
        <fullName evidence="15">RecBCD enzyme subunit RecB</fullName>
        <ecNumber evidence="15">3.1.11.5</ecNumber>
        <ecNumber evidence="15">5.6.2.4</ecNumber>
    </recommendedName>
    <alternativeName>
        <fullName evidence="15">DNA 3'-5' helicase subunit RecB</fullName>
    </alternativeName>
    <alternativeName>
        <fullName evidence="15">Exonuclease V subunit RecB</fullName>
        <shortName evidence="15">ExoV subunit RecB</shortName>
    </alternativeName>
    <alternativeName>
        <fullName evidence="15">Helicase/nuclease RecBCD subunit RecB</fullName>
    </alternativeName>
</protein>
<dbReference type="PANTHER" id="PTHR11070:SF23">
    <property type="entry name" value="RECBCD ENZYME SUBUNIT RECB"/>
    <property type="match status" value="1"/>
</dbReference>
<dbReference type="GO" id="GO:0008854">
    <property type="term" value="F:exodeoxyribonuclease V activity"/>
    <property type="evidence" value="ECO:0007669"/>
    <property type="project" value="UniProtKB-EC"/>
</dbReference>
<feature type="active site" description="For nuclease activity" evidence="15">
    <location>
        <position position="1203"/>
    </location>
</feature>
<evidence type="ECO:0000313" key="20">
    <source>
        <dbReference type="EMBL" id="MFD2113261.1"/>
    </source>
</evidence>
<evidence type="ECO:0000256" key="16">
    <source>
        <dbReference type="PROSITE-ProRule" id="PRU00560"/>
    </source>
</evidence>
<dbReference type="PROSITE" id="PS51198">
    <property type="entry name" value="UVRD_HELICASE_ATP_BIND"/>
    <property type="match status" value="1"/>
</dbReference>
<feature type="binding site" evidence="16">
    <location>
        <begin position="32"/>
        <end position="39"/>
    </location>
    <ligand>
        <name>ATP</name>
        <dbReference type="ChEBI" id="CHEBI:30616"/>
    </ligand>
</feature>
<dbReference type="Gene3D" id="1.10.3170.10">
    <property type="entry name" value="Recbcd, chain B, domain 2"/>
    <property type="match status" value="1"/>
</dbReference>
<evidence type="ECO:0000259" key="18">
    <source>
        <dbReference type="PROSITE" id="PS51198"/>
    </source>
</evidence>
<evidence type="ECO:0000256" key="15">
    <source>
        <dbReference type="HAMAP-Rule" id="MF_01485"/>
    </source>
</evidence>
<dbReference type="Proteomes" id="UP001597337">
    <property type="component" value="Unassembled WGS sequence"/>
</dbReference>
<gene>
    <name evidence="15 20" type="primary">recB</name>
    <name evidence="20" type="ORF">ACFSJC_15535</name>
</gene>
<dbReference type="InterPro" id="IPR011335">
    <property type="entry name" value="Restrct_endonuc-II-like"/>
</dbReference>
<dbReference type="HAMAP" id="MF_01485">
    <property type="entry name" value="RecB"/>
    <property type="match status" value="1"/>
</dbReference>
<evidence type="ECO:0000256" key="1">
    <source>
        <dbReference type="ARBA" id="ARBA00022722"/>
    </source>
</evidence>
<dbReference type="Pfam" id="PF12705">
    <property type="entry name" value="PDDEXK_1"/>
    <property type="match status" value="1"/>
</dbReference>
<keyword evidence="6 15" id="KW-0347">Helicase</keyword>
<evidence type="ECO:0000256" key="12">
    <source>
        <dbReference type="ARBA" id="ARBA00023235"/>
    </source>
</evidence>
<dbReference type="Pfam" id="PF13361">
    <property type="entry name" value="UvrD_C"/>
    <property type="match status" value="1"/>
</dbReference>
<dbReference type="Gene3D" id="3.90.320.10">
    <property type="match status" value="1"/>
</dbReference>
<comment type="function">
    <text evidence="15">A helicase/nuclease that prepares dsDNA breaks (DSB) for recombinational DNA repair. Binds to DSBs and unwinds DNA via a highly rapid and processive ATP-dependent bidirectional helicase activity. Unwinds dsDNA until it encounters a Chi (crossover hotspot instigator) sequence from the 3' direction. Cuts ssDNA a few nucleotides 3' to the Chi site. The properties and activities of the enzyme are changed at Chi. The Chi-altered holoenzyme produces a long 3'-ssDNA overhang and facilitates RecA-binding to the ssDNA for homologous DNA recombination and repair. Holoenzyme degrades any linearized DNA that is unable to undergo homologous recombination. In the holoenzyme this subunit contributes ATPase, 3'-5' helicase, exonuclease activity and loads RecA onto ssDNA.</text>
</comment>
<organism evidence="20 21">
    <name type="scientific">Thiorhodococcus fuscus</name>
    <dbReference type="NCBI Taxonomy" id="527200"/>
    <lineage>
        <taxon>Bacteria</taxon>
        <taxon>Pseudomonadati</taxon>
        <taxon>Pseudomonadota</taxon>
        <taxon>Gammaproteobacteria</taxon>
        <taxon>Chromatiales</taxon>
        <taxon>Chromatiaceae</taxon>
        <taxon>Thiorhodococcus</taxon>
    </lineage>
</organism>
<dbReference type="PANTHER" id="PTHR11070">
    <property type="entry name" value="UVRD / RECB / PCRA DNA HELICASE FAMILY MEMBER"/>
    <property type="match status" value="1"/>
</dbReference>
<feature type="compositionally biased region" description="Low complexity" evidence="17">
    <location>
        <begin position="1004"/>
        <end position="1025"/>
    </location>
</feature>
<feature type="binding site" evidence="15">
    <location>
        <position position="1203"/>
    </location>
    <ligand>
        <name>Mg(2+)</name>
        <dbReference type="ChEBI" id="CHEBI:18420"/>
    </ligand>
</feature>
<comment type="catalytic activity">
    <reaction evidence="15">
        <text>Exonucleolytic cleavage (in the presence of ATP) in either 5'- to 3'- or 3'- to 5'-direction to yield 5'-phosphooligonucleotides.</text>
        <dbReference type="EC" id="3.1.11.5"/>
    </reaction>
</comment>
<evidence type="ECO:0000256" key="4">
    <source>
        <dbReference type="ARBA" id="ARBA00022763"/>
    </source>
</evidence>
<dbReference type="CDD" id="cd22352">
    <property type="entry name" value="RecB_C-like"/>
    <property type="match status" value="1"/>
</dbReference>
<feature type="region of interest" description="DNA-binding and helicase activity, interacts with RecC" evidence="15">
    <location>
        <begin position="1"/>
        <end position="958"/>
    </location>
</feature>
<keyword evidence="12 15" id="KW-0413">Isomerase</keyword>
<comment type="catalytic activity">
    <reaction evidence="14 15">
        <text>ATP + H2O = ADP + phosphate + H(+)</text>
        <dbReference type="Rhea" id="RHEA:13065"/>
        <dbReference type="ChEBI" id="CHEBI:15377"/>
        <dbReference type="ChEBI" id="CHEBI:15378"/>
        <dbReference type="ChEBI" id="CHEBI:30616"/>
        <dbReference type="ChEBI" id="CHEBI:43474"/>
        <dbReference type="ChEBI" id="CHEBI:456216"/>
        <dbReference type="EC" id="5.6.2.4"/>
    </reaction>
</comment>
<dbReference type="SUPFAM" id="SSF52540">
    <property type="entry name" value="P-loop containing nucleoside triphosphate hydrolases"/>
    <property type="match status" value="1"/>
</dbReference>
<evidence type="ECO:0000313" key="21">
    <source>
        <dbReference type="Proteomes" id="UP001597337"/>
    </source>
</evidence>
<comment type="catalytic activity">
    <reaction evidence="13 15">
        <text>Couples ATP hydrolysis with the unwinding of duplex DNA by translocating in the 3'-5' direction.</text>
        <dbReference type="EC" id="5.6.2.4"/>
    </reaction>
</comment>
<dbReference type="InterPro" id="IPR014016">
    <property type="entry name" value="UvrD-like_ATP-bd"/>
</dbReference>
<name>A0ABW4YC90_9GAMM</name>
<dbReference type="InterPro" id="IPR014017">
    <property type="entry name" value="DNA_helicase_UvrD-like_C"/>
</dbReference>
<dbReference type="InterPro" id="IPR000212">
    <property type="entry name" value="DNA_helicase_UvrD/REP"/>
</dbReference>
<evidence type="ECO:0000256" key="17">
    <source>
        <dbReference type="SAM" id="MobiDB-lite"/>
    </source>
</evidence>
<dbReference type="Pfam" id="PF00580">
    <property type="entry name" value="UvrD-helicase"/>
    <property type="match status" value="1"/>
</dbReference>
<dbReference type="EC" id="5.6.2.4" evidence="15"/>
<dbReference type="InterPro" id="IPR038726">
    <property type="entry name" value="PDDEXK_AddAB-type"/>
</dbReference>
<keyword evidence="9 15" id="KW-0460">Magnesium</keyword>
<dbReference type="EMBL" id="JBHUHX010000047">
    <property type="protein sequence ID" value="MFD2113261.1"/>
    <property type="molecule type" value="Genomic_DNA"/>
</dbReference>
<evidence type="ECO:0000256" key="11">
    <source>
        <dbReference type="ARBA" id="ARBA00023204"/>
    </source>
</evidence>
<comment type="domain">
    <text evidence="15">The N-terminal DNA-binding domain is a ssDNA-dependent ATPase and has ATP-dependent 3'-5' helicase function. This domain interacts with RecC.</text>
</comment>
<evidence type="ECO:0000256" key="6">
    <source>
        <dbReference type="ARBA" id="ARBA00022806"/>
    </source>
</evidence>
<comment type="domain">
    <text evidence="15">The C-terminal domain has nuclease activity and interacts with RecD. It interacts with RecA, facilitating its loading onto ssDNA.</text>
</comment>
<evidence type="ECO:0000256" key="13">
    <source>
        <dbReference type="ARBA" id="ARBA00034617"/>
    </source>
</evidence>
<comment type="caution">
    <text evidence="20">The sequence shown here is derived from an EMBL/GenBank/DDBJ whole genome shotgun (WGS) entry which is preliminary data.</text>
</comment>
<keyword evidence="10 15" id="KW-0238">DNA-binding</keyword>
<evidence type="ECO:0000256" key="3">
    <source>
        <dbReference type="ARBA" id="ARBA00022741"/>
    </source>
</evidence>
<dbReference type="InterPro" id="IPR011604">
    <property type="entry name" value="PDDEXK-like_dom_sf"/>
</dbReference>
<sequence>MSQELDLLRFPLGDTHPIGDGRPIGCSRLIEASAGTGKTFTLALLYTRLVLGHGSKETAFERPLTPPEILVVTFTEAATQELRERIRTRLVEAATLFESPDTDIGALDRRTDPMIGLRADYPPEDWPGCARRLRLAAEAMDEAVISTIHGWCNRMLKEHAFDTRGLFDRELVTDQSDLVAEVLRDYWRAHFYRLTPDQAEAVLEVVKSPEALRDRLSRWLGRRDSGFSYRGEPLVCHSLAKPLAAHLVWSASKREVETECARLDAAIQIEEDRARAAWRADRPALEEALRALRPHLNGTSHASAKEETFDQLLQSIADWSEGGPAPGKLKNFAQDAFSFKKTAKVQTAPQHAAFQAIANWRAADGTRPAQPDAPEPPLESCLLAHAADWVRAELEKRLQRRAEMGFDDLLRQLDTALDPTLGTAQANHLAATIRRQFPVALIDEFQDTDPVQYRIFDRIYRVAEPHPGSALVMIGDPKQAIYGFRGADIHAYLAARSATEGHHYTLATNFRSTAPLVDACNHLFEQAESWSRGAFRFKDDTGYNPIPFVSTGSNDRPERLMLDGREPPALTFWTLDTGEDPVSPGTYRQAMAEAAANQVVDWLSAAREDRAGFTRPDGFDRLRPKDIAILVRTGREAALMREALAERQVPSVYLSDRDSVLDSQEAADLLHWLRACAAPTDEGLARAALGTNTLAVPLTELARLQDDELAWEEQVERFGIYQHIWRRQGVLPMLYRLMQDQDLPARLVGRADGERILTNLLHLAEWLQSSATGIDGEQALIRHFAEQIEGSDSEQILRLESDAELIQVITIHKSKGLEYPLVLLPFICGWREVDGHSRQVPYRHAGRTYLEIATKKGFADAWLAADDARLSEDMRLLYVALTRARHALWAGIAPLKSGRSKRPQLEKSAIGHLLGGGRVFDSPSEIWEALAALRNGCKHIRIEPVPTARAIPLPPEGAERLEQARPAPVIRRQPWWIASYSAIVRDTRPALGTDGESGSILPPSSETAAQETALEESASTAAAQTPNSGTAATSRGRLHAFPSGAHIGTFLHGILEWAATQQTRDDTGRLLSGYAAAAESESLRREMLGRRCNLRDLTQWIDALDAWLHDLLIQTWALHDLAEDPANPTRLALRDLSPRQIQVEMEFWLPSHAVDTRRIERLAMDHIHPGMPRPALAPHLLNGMLKGFIDLVFEHQGRYYLLDWKSNTLGEDDAAYDREALRETILAKRYDLQYLLYLLALHRQLGARLPGYDYDRHIGGILYVFLRGTENATQGLYMDRPSREAIERLDRLFAGGHATEGTSDAA</sequence>
<comment type="subunit">
    <text evidence="15">Heterotrimer of RecB, RecC and RecD. All subunits contribute to DNA-binding. Interacts with RecA.</text>
</comment>
<feature type="region of interest" description="Disordered" evidence="17">
    <location>
        <begin position="991"/>
        <end position="1035"/>
    </location>
</feature>
<dbReference type="RefSeq" id="WP_386028005.1">
    <property type="nucleotide sequence ID" value="NZ_JBHUHX010000047.1"/>
</dbReference>
<dbReference type="NCBIfam" id="TIGR00609">
    <property type="entry name" value="recB"/>
    <property type="match status" value="1"/>
</dbReference>
<evidence type="ECO:0000256" key="5">
    <source>
        <dbReference type="ARBA" id="ARBA00022801"/>
    </source>
</evidence>
<evidence type="ECO:0000256" key="10">
    <source>
        <dbReference type="ARBA" id="ARBA00023125"/>
    </source>
</evidence>
<proteinExistence type="inferred from homology"/>
<keyword evidence="8 15" id="KW-0067">ATP-binding</keyword>
<dbReference type="SUPFAM" id="SSF52980">
    <property type="entry name" value="Restriction endonuclease-like"/>
    <property type="match status" value="1"/>
</dbReference>
<dbReference type="Gene3D" id="3.40.50.300">
    <property type="entry name" value="P-loop containing nucleotide triphosphate hydrolases"/>
    <property type="match status" value="2"/>
</dbReference>
<keyword evidence="5 15" id="KW-0378">Hydrolase</keyword>
<dbReference type="PROSITE" id="PS51217">
    <property type="entry name" value="UVRD_HELICASE_CTER"/>
    <property type="match status" value="1"/>
</dbReference>
<feature type="domain" description="UvrD-like helicase ATP-binding" evidence="18">
    <location>
        <begin position="11"/>
        <end position="513"/>
    </location>
</feature>
<feature type="binding site" evidence="15">
    <location>
        <position position="1190"/>
    </location>
    <ligand>
        <name>Mg(2+)</name>
        <dbReference type="ChEBI" id="CHEBI:18420"/>
    </ligand>
</feature>
<dbReference type="InterPro" id="IPR027417">
    <property type="entry name" value="P-loop_NTPase"/>
</dbReference>
<feature type="domain" description="UvrD-like helicase C-terminal" evidence="19">
    <location>
        <begin position="551"/>
        <end position="816"/>
    </location>
</feature>
<keyword evidence="1 15" id="KW-0540">Nuclease</keyword>
<keyword evidence="3 15" id="KW-0547">Nucleotide-binding</keyword>
<feature type="region of interest" description="Nuclease activity, interacts with RecD and RecA" evidence="15">
    <location>
        <begin position="974"/>
        <end position="1306"/>
    </location>
</feature>
<dbReference type="EC" id="3.1.11.5" evidence="15"/>
<keyword evidence="21" id="KW-1185">Reference proteome</keyword>
<evidence type="ECO:0000256" key="9">
    <source>
        <dbReference type="ARBA" id="ARBA00022842"/>
    </source>
</evidence>
<evidence type="ECO:0000256" key="8">
    <source>
        <dbReference type="ARBA" id="ARBA00022840"/>
    </source>
</evidence>
<keyword evidence="11 15" id="KW-0234">DNA repair</keyword>
<keyword evidence="2 15" id="KW-0479">Metal-binding</keyword>
<keyword evidence="4 15" id="KW-0227">DNA damage</keyword>